<evidence type="ECO:0000313" key="1">
    <source>
        <dbReference type="EMBL" id="URD97176.1"/>
    </source>
</evidence>
<dbReference type="AlphaFoldDB" id="A0A9E7FN31"/>
<dbReference type="EMBL" id="CP097506">
    <property type="protein sequence ID" value="URD97176.1"/>
    <property type="molecule type" value="Genomic_DNA"/>
</dbReference>
<accession>A0A9E7FN31</accession>
<organism evidence="1 2">
    <name type="scientific">Musa troglodytarum</name>
    <name type="common">fe'i banana</name>
    <dbReference type="NCBI Taxonomy" id="320322"/>
    <lineage>
        <taxon>Eukaryota</taxon>
        <taxon>Viridiplantae</taxon>
        <taxon>Streptophyta</taxon>
        <taxon>Embryophyta</taxon>
        <taxon>Tracheophyta</taxon>
        <taxon>Spermatophyta</taxon>
        <taxon>Magnoliopsida</taxon>
        <taxon>Liliopsida</taxon>
        <taxon>Zingiberales</taxon>
        <taxon>Musaceae</taxon>
        <taxon>Musa</taxon>
    </lineage>
</organism>
<keyword evidence="2" id="KW-1185">Reference proteome</keyword>
<protein>
    <submittedName>
        <fullName evidence="1">Uncharacterized protein</fullName>
    </submittedName>
</protein>
<proteinExistence type="predicted"/>
<dbReference type="Proteomes" id="UP001055439">
    <property type="component" value="Chromosome 4"/>
</dbReference>
<evidence type="ECO:0000313" key="2">
    <source>
        <dbReference type="Proteomes" id="UP001055439"/>
    </source>
</evidence>
<name>A0A9E7FN31_9LILI</name>
<reference evidence="1" key="1">
    <citation type="submission" date="2022-05" db="EMBL/GenBank/DDBJ databases">
        <title>The Musa troglodytarum L. genome provides insights into the mechanism of non-climacteric behaviour and enrichment of carotenoids.</title>
        <authorList>
            <person name="Wang J."/>
        </authorList>
    </citation>
    <scope>NUCLEOTIDE SEQUENCE</scope>
    <source>
        <tissue evidence="1">Leaf</tissue>
    </source>
</reference>
<sequence length="82" mass="9117">MVRNSCATGLQDKKTPPNSPCLQHEAIWIRGGQHQRTRIYLCSPCAYPKEARRGEGVGRILLSAAATPLWGRSYSLLQGQEH</sequence>
<gene>
    <name evidence="1" type="ORF">MUK42_29215</name>
</gene>